<dbReference type="OMA" id="EYDINRP"/>
<dbReference type="GO" id="GO:0005783">
    <property type="term" value="C:endoplasmic reticulum"/>
    <property type="evidence" value="ECO:0007669"/>
    <property type="project" value="UniProtKB-SubCell"/>
</dbReference>
<reference evidence="14 15" key="1">
    <citation type="journal article" date="2011" name="Genome Biol.">
        <title>Genome sequence of the insect pathogenic fungus Cordyceps militaris, a valued traditional Chinese medicine.</title>
        <authorList>
            <person name="Zheng P."/>
            <person name="Xia Y."/>
            <person name="Xiao G."/>
            <person name="Xiong C."/>
            <person name="Hu X."/>
            <person name="Zhang S."/>
            <person name="Zheng H."/>
            <person name="Huang Y."/>
            <person name="Zhou Y."/>
            <person name="Wang S."/>
            <person name="Zhao G.P."/>
            <person name="Liu X."/>
            <person name="St Leger R.J."/>
            <person name="Wang C."/>
        </authorList>
    </citation>
    <scope>NUCLEOTIDE SEQUENCE [LARGE SCALE GENOMIC DNA]</scope>
    <source>
        <strain evidence="14 15">CM01</strain>
    </source>
</reference>
<evidence type="ECO:0000256" key="11">
    <source>
        <dbReference type="SAM" id="MobiDB-lite"/>
    </source>
</evidence>
<dbReference type="EMBL" id="JH126399">
    <property type="protein sequence ID" value="EGX95388.1"/>
    <property type="molecule type" value="Genomic_DNA"/>
</dbReference>
<evidence type="ECO:0000256" key="5">
    <source>
        <dbReference type="ARBA" id="ARBA00022490"/>
    </source>
</evidence>
<evidence type="ECO:0000259" key="12">
    <source>
        <dbReference type="Pfam" id="PF08577"/>
    </source>
</evidence>
<dbReference type="OrthoDB" id="68090at2759"/>
<evidence type="ECO:0000256" key="3">
    <source>
        <dbReference type="ARBA" id="ARBA00006405"/>
    </source>
</evidence>
<proteinExistence type="inferred from homology"/>
<dbReference type="InParanoid" id="G3J6R0"/>
<dbReference type="Pfam" id="PF11566">
    <property type="entry name" value="PI31_Prot_N"/>
    <property type="match status" value="1"/>
</dbReference>
<dbReference type="Gene3D" id="3.40.1000.30">
    <property type="match status" value="1"/>
</dbReference>
<evidence type="ECO:0000256" key="7">
    <source>
        <dbReference type="ARBA" id="ARBA00022824"/>
    </source>
</evidence>
<keyword evidence="6" id="KW-0597">Phosphoprotein</keyword>
<evidence type="ECO:0000313" key="14">
    <source>
        <dbReference type="EMBL" id="EGX95388.1"/>
    </source>
</evidence>
<evidence type="ECO:0000256" key="10">
    <source>
        <dbReference type="ARBA" id="ARBA00024805"/>
    </source>
</evidence>
<keyword evidence="8 14" id="KW-0647">Proteasome</keyword>
<dbReference type="InterPro" id="IPR013886">
    <property type="entry name" value="PI31_Prot_C"/>
</dbReference>
<evidence type="ECO:0000259" key="13">
    <source>
        <dbReference type="Pfam" id="PF11566"/>
    </source>
</evidence>
<evidence type="ECO:0000256" key="4">
    <source>
        <dbReference type="ARBA" id="ARBA00022481"/>
    </source>
</evidence>
<feature type="compositionally biased region" description="Gly residues" evidence="11">
    <location>
        <begin position="321"/>
        <end position="332"/>
    </location>
</feature>
<dbReference type="InterPro" id="IPR045128">
    <property type="entry name" value="PI31-like"/>
</dbReference>
<evidence type="ECO:0000313" key="15">
    <source>
        <dbReference type="Proteomes" id="UP000001610"/>
    </source>
</evidence>
<keyword evidence="7" id="KW-0256">Endoplasmic reticulum</keyword>
<dbReference type="GO" id="GO:0004866">
    <property type="term" value="F:endopeptidase inhibitor activity"/>
    <property type="evidence" value="ECO:0007669"/>
    <property type="project" value="InterPro"/>
</dbReference>
<dbReference type="GO" id="GO:0070628">
    <property type="term" value="F:proteasome binding"/>
    <property type="evidence" value="ECO:0007669"/>
    <property type="project" value="InterPro"/>
</dbReference>
<keyword evidence="9" id="KW-0007">Acetylation</keyword>
<organism evidence="14 15">
    <name type="scientific">Cordyceps militaris (strain CM01)</name>
    <name type="common">Caterpillar fungus</name>
    <dbReference type="NCBI Taxonomy" id="983644"/>
    <lineage>
        <taxon>Eukaryota</taxon>
        <taxon>Fungi</taxon>
        <taxon>Dikarya</taxon>
        <taxon>Ascomycota</taxon>
        <taxon>Pezizomycotina</taxon>
        <taxon>Sordariomycetes</taxon>
        <taxon>Hypocreomycetidae</taxon>
        <taxon>Hypocreales</taxon>
        <taxon>Cordycipitaceae</taxon>
        <taxon>Cordyceps</taxon>
    </lineage>
</organism>
<gene>
    <name evidence="14" type="ORF">CCM_00042</name>
</gene>
<keyword evidence="5" id="KW-0963">Cytoplasm</keyword>
<dbReference type="HOGENOM" id="CLU_044125_2_0_1"/>
<feature type="domain" description="PI31 proteasome regulator N-terminal" evidence="13">
    <location>
        <begin position="26"/>
        <end position="194"/>
    </location>
</feature>
<dbReference type="VEuPathDB" id="FungiDB:CCM_00042"/>
<dbReference type="GO" id="GO:0000502">
    <property type="term" value="C:proteasome complex"/>
    <property type="evidence" value="ECO:0007669"/>
    <property type="project" value="UniProtKB-KW"/>
</dbReference>
<dbReference type="PANTHER" id="PTHR13266:SF1">
    <property type="entry name" value="PROTEASOME INHIBITOR PI31 SUBUNIT"/>
    <property type="match status" value="1"/>
</dbReference>
<protein>
    <submittedName>
        <fullName evidence="14">PI31 proteasome regulator</fullName>
    </submittedName>
</protein>
<dbReference type="Pfam" id="PF08577">
    <property type="entry name" value="PI31_Prot_C"/>
    <property type="match status" value="1"/>
</dbReference>
<dbReference type="RefSeq" id="XP_006665265.1">
    <property type="nucleotide sequence ID" value="XM_006665202.1"/>
</dbReference>
<dbReference type="Proteomes" id="UP000001610">
    <property type="component" value="Unassembled WGS sequence"/>
</dbReference>
<evidence type="ECO:0000256" key="6">
    <source>
        <dbReference type="ARBA" id="ARBA00022553"/>
    </source>
</evidence>
<dbReference type="eggNOG" id="ENOG502SE4N">
    <property type="taxonomic scope" value="Eukaryota"/>
</dbReference>
<accession>G3J6R0</accession>
<keyword evidence="15" id="KW-1185">Reference proteome</keyword>
<feature type="compositionally biased region" description="Gly residues" evidence="11">
    <location>
        <begin position="394"/>
        <end position="414"/>
    </location>
</feature>
<sequence length="414" mass="43156">MSAISTTSVLEGMARALPTHTQGDDSSDLASSYEAIGLLLHSYLSELGFKLIGFHEDRPLAECQSLAPRLPASWNAGYGSLGFVYTHEQQPSDKTNYVFRVDKMGARVEIRGTASSSSSSSSSSESNTIHRFDLAVRDVVQSSGLPVRITLDGEGRDNGNRQDLVETLRRVFVSDAAITSLIQDVSAKIVQNLLGTTATAATAAAAAVEARADDAADERRLREERFQQERQDLNRLFPGHAQPSAADIPAPRAGPLPEAARPRPSVPTGEFLPPGFDDEYDINRPPGGMTGGLAMPPLNIGHDDLHPPGLGPHDPLRGSGLPAGLGGGGFGGMHPSFDDPLFTGQGGRAGSGGGGGIDFDPQVPPGARYDPPGPGGDPVGPDGGPRRQQRYYGPQGGNPFGGSGHPFGGGGGII</sequence>
<name>G3J6R0_CORMM</name>
<comment type="function">
    <text evidence="10">Plays an important role in control of proteasome function. Inhibits the hydrolysis of protein and peptide substrates by the 20S proteasome. Also inhibits the activation of the proteasome by the proteasome regulatory proteins PA700 and PA28.</text>
</comment>
<feature type="domain" description="PI31 proteasome regulator C-terminal" evidence="12">
    <location>
        <begin position="300"/>
        <end position="374"/>
    </location>
</feature>
<dbReference type="PANTHER" id="PTHR13266">
    <property type="entry name" value="PROTEASOME INHIBITOR"/>
    <property type="match status" value="1"/>
</dbReference>
<feature type="compositionally biased region" description="Gly residues" evidence="11">
    <location>
        <begin position="344"/>
        <end position="357"/>
    </location>
</feature>
<feature type="region of interest" description="Disordered" evidence="11">
    <location>
        <begin position="237"/>
        <end position="414"/>
    </location>
</feature>
<evidence type="ECO:0000256" key="2">
    <source>
        <dbReference type="ARBA" id="ARBA00004496"/>
    </source>
</evidence>
<comment type="subcellular location">
    <subcellularLocation>
        <location evidence="2">Cytoplasm</location>
    </subcellularLocation>
    <subcellularLocation>
        <location evidence="1">Endoplasmic reticulum</location>
    </subcellularLocation>
</comment>
<evidence type="ECO:0000256" key="1">
    <source>
        <dbReference type="ARBA" id="ARBA00004240"/>
    </source>
</evidence>
<dbReference type="KEGG" id="cmt:CCM_00042"/>
<dbReference type="GO" id="GO:0043161">
    <property type="term" value="P:proteasome-mediated ubiquitin-dependent protein catabolic process"/>
    <property type="evidence" value="ECO:0007669"/>
    <property type="project" value="InterPro"/>
</dbReference>
<dbReference type="AlphaFoldDB" id="G3J6R0"/>
<dbReference type="STRING" id="983644.G3J6R0"/>
<comment type="similarity">
    <text evidence="3">Belongs to the proteasome inhibitor PI31 family.</text>
</comment>
<dbReference type="GeneID" id="18162077"/>
<evidence type="ECO:0000256" key="8">
    <source>
        <dbReference type="ARBA" id="ARBA00022942"/>
    </source>
</evidence>
<keyword evidence="4" id="KW-0488">Methylation</keyword>
<evidence type="ECO:0000256" key="9">
    <source>
        <dbReference type="ARBA" id="ARBA00022990"/>
    </source>
</evidence>
<feature type="compositionally biased region" description="Low complexity" evidence="11">
    <location>
        <begin position="307"/>
        <end position="320"/>
    </location>
</feature>
<dbReference type="InterPro" id="IPR021625">
    <property type="entry name" value="PI31_Prot_N"/>
</dbReference>